<feature type="region of interest" description="Disordered" evidence="1">
    <location>
        <begin position="130"/>
        <end position="177"/>
    </location>
</feature>
<feature type="compositionally biased region" description="Gly residues" evidence="1">
    <location>
        <begin position="1"/>
        <end position="11"/>
    </location>
</feature>
<sequence length="187" mass="19839">MSPGSGSGGSPGSLKVPGAVASTTGGLGRIARLLVKDTSRSGEESYRRRTHSLESKNGVPPLRRATSIDSLVDASVVSASSSSHAKTSVLNMTKSNGHLRSYLPVSPALYKRPSFKFDKTSTSTALRRPFLTTPQPRDARSSPHLSLETPVPLHASASRRPFLSTPQPRDACSSPHFSLKTSISCAR</sequence>
<comment type="caution">
    <text evidence="2">The sequence shown here is derived from an EMBL/GenBank/DDBJ whole genome shotgun (WGS) entry which is preliminary data.</text>
</comment>
<gene>
    <name evidence="2" type="ORF">E2C01_026099</name>
</gene>
<reference evidence="2 3" key="1">
    <citation type="submission" date="2019-05" db="EMBL/GenBank/DDBJ databases">
        <title>Another draft genome of Portunus trituberculatus and its Hox gene families provides insights of decapod evolution.</title>
        <authorList>
            <person name="Jeong J.-H."/>
            <person name="Song I."/>
            <person name="Kim S."/>
            <person name="Choi T."/>
            <person name="Kim D."/>
            <person name="Ryu S."/>
            <person name="Kim W."/>
        </authorList>
    </citation>
    <scope>NUCLEOTIDE SEQUENCE [LARGE SCALE GENOMIC DNA]</scope>
    <source>
        <tissue evidence="2">Muscle</tissue>
    </source>
</reference>
<organism evidence="2 3">
    <name type="scientific">Portunus trituberculatus</name>
    <name type="common">Swimming crab</name>
    <name type="synonym">Neptunus trituberculatus</name>
    <dbReference type="NCBI Taxonomy" id="210409"/>
    <lineage>
        <taxon>Eukaryota</taxon>
        <taxon>Metazoa</taxon>
        <taxon>Ecdysozoa</taxon>
        <taxon>Arthropoda</taxon>
        <taxon>Crustacea</taxon>
        <taxon>Multicrustacea</taxon>
        <taxon>Malacostraca</taxon>
        <taxon>Eumalacostraca</taxon>
        <taxon>Eucarida</taxon>
        <taxon>Decapoda</taxon>
        <taxon>Pleocyemata</taxon>
        <taxon>Brachyura</taxon>
        <taxon>Eubrachyura</taxon>
        <taxon>Portunoidea</taxon>
        <taxon>Portunidae</taxon>
        <taxon>Portuninae</taxon>
        <taxon>Portunus</taxon>
    </lineage>
</organism>
<name>A0A5B7EEL9_PORTR</name>
<protein>
    <submittedName>
        <fullName evidence="2">Uncharacterized protein</fullName>
    </submittedName>
</protein>
<accession>A0A5B7EEL9</accession>
<feature type="region of interest" description="Disordered" evidence="1">
    <location>
        <begin position="1"/>
        <end position="61"/>
    </location>
</feature>
<evidence type="ECO:0000313" key="3">
    <source>
        <dbReference type="Proteomes" id="UP000324222"/>
    </source>
</evidence>
<dbReference type="Proteomes" id="UP000324222">
    <property type="component" value="Unassembled WGS sequence"/>
</dbReference>
<dbReference type="EMBL" id="VSRR010002690">
    <property type="protein sequence ID" value="MPC32770.1"/>
    <property type="molecule type" value="Genomic_DNA"/>
</dbReference>
<proteinExistence type="predicted"/>
<evidence type="ECO:0000313" key="2">
    <source>
        <dbReference type="EMBL" id="MPC32770.1"/>
    </source>
</evidence>
<dbReference type="AlphaFoldDB" id="A0A5B7EEL9"/>
<dbReference type="OrthoDB" id="2428204at2759"/>
<keyword evidence="3" id="KW-1185">Reference proteome</keyword>
<evidence type="ECO:0000256" key="1">
    <source>
        <dbReference type="SAM" id="MobiDB-lite"/>
    </source>
</evidence>
<feature type="compositionally biased region" description="Basic and acidic residues" evidence="1">
    <location>
        <begin position="34"/>
        <end position="54"/>
    </location>
</feature>